<evidence type="ECO:0000256" key="1">
    <source>
        <dbReference type="SAM" id="MobiDB-lite"/>
    </source>
</evidence>
<feature type="region of interest" description="Disordered" evidence="1">
    <location>
        <begin position="145"/>
        <end position="236"/>
    </location>
</feature>
<sequence length="236" mass="26499">MKRKSLSGHENTCVYAAIAKLSSEVAHLKEARRNDKVVIDLLLEGREHDQAEIKQIKDTLALMPGVRDENDHKTPEFLQRQIEEETIGALDTMASRMAAMDSALEIVVPTLETVVHKHELYAMHSDLLNRLRQAMRLNHVVRDQGAMGTNSSSSKETQPSTAGDTAAARPRLQQQRRREDEDRYVPASRRAQNTTSTGTRPPSSRVLQPETARASIYEANRRRRSTDGLRNGAPKL</sequence>
<reference evidence="2 3" key="1">
    <citation type="submission" date="2018-08" db="EMBL/GenBank/DDBJ databases">
        <title>Draft genome of the lignicolous fungus Coniochaeta pulveracea.</title>
        <authorList>
            <person name="Borstlap C.J."/>
            <person name="De Witt R.N."/>
            <person name="Botha A."/>
            <person name="Volschenk H."/>
        </authorList>
    </citation>
    <scope>NUCLEOTIDE SEQUENCE [LARGE SCALE GENOMIC DNA]</scope>
    <source>
        <strain evidence="2 3">CAB683</strain>
    </source>
</reference>
<gene>
    <name evidence="2" type="ORF">DL546_003074</name>
</gene>
<accession>A0A420XZ39</accession>
<feature type="compositionally biased region" description="Low complexity" evidence="1">
    <location>
        <begin position="194"/>
        <end position="205"/>
    </location>
</feature>
<evidence type="ECO:0000313" key="2">
    <source>
        <dbReference type="EMBL" id="RKU40896.1"/>
    </source>
</evidence>
<organism evidence="2 3">
    <name type="scientific">Coniochaeta pulveracea</name>
    <dbReference type="NCBI Taxonomy" id="177199"/>
    <lineage>
        <taxon>Eukaryota</taxon>
        <taxon>Fungi</taxon>
        <taxon>Dikarya</taxon>
        <taxon>Ascomycota</taxon>
        <taxon>Pezizomycotina</taxon>
        <taxon>Sordariomycetes</taxon>
        <taxon>Sordariomycetidae</taxon>
        <taxon>Coniochaetales</taxon>
        <taxon>Coniochaetaceae</taxon>
        <taxon>Coniochaeta</taxon>
    </lineage>
</organism>
<protein>
    <submittedName>
        <fullName evidence="2">Uncharacterized protein</fullName>
    </submittedName>
</protein>
<comment type="caution">
    <text evidence="2">The sequence shown here is derived from an EMBL/GenBank/DDBJ whole genome shotgun (WGS) entry which is preliminary data.</text>
</comment>
<feature type="compositionally biased region" description="Polar residues" evidence="1">
    <location>
        <begin position="147"/>
        <end position="163"/>
    </location>
</feature>
<evidence type="ECO:0000313" key="3">
    <source>
        <dbReference type="Proteomes" id="UP000275385"/>
    </source>
</evidence>
<dbReference type="Proteomes" id="UP000275385">
    <property type="component" value="Unassembled WGS sequence"/>
</dbReference>
<keyword evidence="3" id="KW-1185">Reference proteome</keyword>
<dbReference type="EMBL" id="QVQW01000088">
    <property type="protein sequence ID" value="RKU40896.1"/>
    <property type="molecule type" value="Genomic_DNA"/>
</dbReference>
<name>A0A420XZ39_9PEZI</name>
<proteinExistence type="predicted"/>
<dbReference type="AlphaFoldDB" id="A0A420XZ39"/>